<evidence type="ECO:0000256" key="4">
    <source>
        <dbReference type="ARBA" id="ARBA00023002"/>
    </source>
</evidence>
<evidence type="ECO:0000256" key="8">
    <source>
        <dbReference type="SAM" id="SignalP"/>
    </source>
</evidence>
<keyword evidence="6 7" id="KW-0503">Monooxygenase</keyword>
<dbReference type="GO" id="GO:0005506">
    <property type="term" value="F:iron ion binding"/>
    <property type="evidence" value="ECO:0007669"/>
    <property type="project" value="InterPro"/>
</dbReference>
<sequence>MDLFNTLLCLCITWVIIQAFRIVRSSTATPKKLPPGPKPFPIIGNLLDMGDKPHKSLAMLAQIYGPIMSLKLGQVTTIIISSAQMAKEVLRTHDQQLSSRTIPDALRAYKHDELGMAWMPVSTQWRKLRKICNGQLFSNSALNDNQDVRRMKLQELLAETHQSSLTGEAVDIGRAAVKTTLNLLSNTVFSLDLANSDSDMAGEFKEIAGDIMREVGKPNLADYFPLLKKIDPQGARRRLTVHFSKLIDIFDRLISRRLQLRKVSGYHVTKNDMLDTLLNISDDNSTELDKTTIESLFVDLFVAGTETTATTVEWAMAELLQNPEALSKAKEELKQVIEKGKPIEESDIARLPYLQAIVKETFRLHPAIPFLLPRKADADVEINGYVIPEGAQLLVNAWAIGRDPSLWENASSFMPERFLGSDIDVKGQNFELVPFGGGRRICPGYPLAMRMLHLMLGSLIHNFDWKLEDGVKIEDVSMENKISLTSQIAHPLRAIPIPV</sequence>
<keyword evidence="2 7" id="KW-0349">Heme</keyword>
<dbReference type="Proteomes" id="UP000811246">
    <property type="component" value="Chromosome 11"/>
</dbReference>
<evidence type="ECO:0000313" key="11">
    <source>
        <dbReference type="Proteomes" id="UP000811609"/>
    </source>
</evidence>
<protein>
    <recommendedName>
        <fullName evidence="12">Cytochrome P450</fullName>
    </recommendedName>
</protein>
<evidence type="ECO:0000313" key="10">
    <source>
        <dbReference type="EMBL" id="KAG6688795.1"/>
    </source>
</evidence>
<evidence type="ECO:0000256" key="5">
    <source>
        <dbReference type="ARBA" id="ARBA00023004"/>
    </source>
</evidence>
<proteinExistence type="inferred from homology"/>
<name>A0A8T1P7W1_CARIL</name>
<dbReference type="InterPro" id="IPR001128">
    <property type="entry name" value="Cyt_P450"/>
</dbReference>
<keyword evidence="4 7" id="KW-0560">Oxidoreductase</keyword>
<keyword evidence="3 7" id="KW-0479">Metal-binding</keyword>
<dbReference type="InterPro" id="IPR017972">
    <property type="entry name" value="Cyt_P450_CS"/>
</dbReference>
<reference evidence="9" key="1">
    <citation type="submission" date="2020-12" db="EMBL/GenBank/DDBJ databases">
        <title>WGS assembly of Carya illinoinensis cv. Pawnee.</title>
        <authorList>
            <person name="Platts A."/>
            <person name="Shu S."/>
            <person name="Wright S."/>
            <person name="Barry K."/>
            <person name="Edger P."/>
            <person name="Pires J.C."/>
            <person name="Schmutz J."/>
        </authorList>
    </citation>
    <scope>NUCLEOTIDE SEQUENCE</scope>
    <source>
        <tissue evidence="9">Leaf</tissue>
    </source>
</reference>
<organism evidence="9 11">
    <name type="scientific">Carya illinoinensis</name>
    <name type="common">Pecan</name>
    <dbReference type="NCBI Taxonomy" id="32201"/>
    <lineage>
        <taxon>Eukaryota</taxon>
        <taxon>Viridiplantae</taxon>
        <taxon>Streptophyta</taxon>
        <taxon>Embryophyta</taxon>
        <taxon>Tracheophyta</taxon>
        <taxon>Spermatophyta</taxon>
        <taxon>Magnoliopsida</taxon>
        <taxon>eudicotyledons</taxon>
        <taxon>Gunneridae</taxon>
        <taxon>Pentapetalae</taxon>
        <taxon>rosids</taxon>
        <taxon>fabids</taxon>
        <taxon>Fagales</taxon>
        <taxon>Juglandaceae</taxon>
        <taxon>Carya</taxon>
    </lineage>
</organism>
<comment type="similarity">
    <text evidence="1 7">Belongs to the cytochrome P450 family.</text>
</comment>
<comment type="caution">
    <text evidence="9">The sequence shown here is derived from an EMBL/GenBank/DDBJ whole genome shotgun (WGS) entry which is preliminary data.</text>
</comment>
<keyword evidence="5 7" id="KW-0408">Iron</keyword>
<dbReference type="Proteomes" id="UP000811609">
    <property type="component" value="Chromosome 11"/>
</dbReference>
<dbReference type="PANTHER" id="PTHR47950">
    <property type="entry name" value="CYTOCHROME P450, FAMILY 76, SUBFAMILY C, POLYPEPTIDE 5-RELATED"/>
    <property type="match status" value="1"/>
</dbReference>
<evidence type="ECO:0000256" key="6">
    <source>
        <dbReference type="ARBA" id="ARBA00023033"/>
    </source>
</evidence>
<evidence type="ECO:0000256" key="7">
    <source>
        <dbReference type="RuleBase" id="RU000461"/>
    </source>
</evidence>
<dbReference type="Pfam" id="PF00067">
    <property type="entry name" value="p450"/>
    <property type="match status" value="1"/>
</dbReference>
<feature type="signal peptide" evidence="8">
    <location>
        <begin position="1"/>
        <end position="19"/>
    </location>
</feature>
<dbReference type="EMBL" id="CM031835">
    <property type="protein sequence ID" value="KAG6688795.1"/>
    <property type="molecule type" value="Genomic_DNA"/>
</dbReference>
<keyword evidence="8" id="KW-0732">Signal</keyword>
<dbReference type="EMBL" id="CM031819">
    <property type="protein sequence ID" value="KAG6636920.1"/>
    <property type="molecule type" value="Genomic_DNA"/>
</dbReference>
<dbReference type="FunFam" id="1.10.630.10:FF:000007">
    <property type="entry name" value="Cytochrome P450 76C4"/>
    <property type="match status" value="1"/>
</dbReference>
<dbReference type="PANTHER" id="PTHR47950:SF4">
    <property type="entry name" value="GERANIOL 8-HYDROXYLASE-LIKE"/>
    <property type="match status" value="1"/>
</dbReference>
<evidence type="ECO:0000256" key="2">
    <source>
        <dbReference type="ARBA" id="ARBA00022617"/>
    </source>
</evidence>
<evidence type="ECO:0000256" key="3">
    <source>
        <dbReference type="ARBA" id="ARBA00022723"/>
    </source>
</evidence>
<dbReference type="CDD" id="cd11073">
    <property type="entry name" value="CYP76-like"/>
    <property type="match status" value="1"/>
</dbReference>
<keyword evidence="11" id="KW-1185">Reference proteome</keyword>
<evidence type="ECO:0008006" key="12">
    <source>
        <dbReference type="Google" id="ProtNLM"/>
    </source>
</evidence>
<gene>
    <name evidence="9" type="ORF">CIPAW_11G144200</name>
    <name evidence="10" type="ORF">I3842_11G143000</name>
</gene>
<evidence type="ECO:0000256" key="1">
    <source>
        <dbReference type="ARBA" id="ARBA00010617"/>
    </source>
</evidence>
<dbReference type="PROSITE" id="PS00086">
    <property type="entry name" value="CYTOCHROME_P450"/>
    <property type="match status" value="1"/>
</dbReference>
<accession>A0A8T1P7W1</accession>
<dbReference type="AlphaFoldDB" id="A0A8T1P7W1"/>
<dbReference type="GO" id="GO:0004497">
    <property type="term" value="F:monooxygenase activity"/>
    <property type="evidence" value="ECO:0007669"/>
    <property type="project" value="UniProtKB-KW"/>
</dbReference>
<evidence type="ECO:0000313" key="9">
    <source>
        <dbReference type="EMBL" id="KAG6636920.1"/>
    </source>
</evidence>
<dbReference type="GO" id="GO:0016705">
    <property type="term" value="F:oxidoreductase activity, acting on paired donors, with incorporation or reduction of molecular oxygen"/>
    <property type="evidence" value="ECO:0007669"/>
    <property type="project" value="InterPro"/>
</dbReference>
<feature type="chain" id="PRO_5035817572" description="Cytochrome P450" evidence="8">
    <location>
        <begin position="20"/>
        <end position="499"/>
    </location>
</feature>
<reference evidence="10" key="2">
    <citation type="submission" date="2021-01" db="EMBL/GenBank/DDBJ databases">
        <authorList>
            <person name="Lovell J.T."/>
            <person name="Bentley N."/>
            <person name="Bhattarai G."/>
            <person name="Jenkins J.W."/>
            <person name="Sreedasyam A."/>
            <person name="Alarcon Y."/>
            <person name="Bock C."/>
            <person name="Boston L."/>
            <person name="Carlson J."/>
            <person name="Cervantes K."/>
            <person name="Clermont K."/>
            <person name="Krom N."/>
            <person name="Kubenka K."/>
            <person name="Mamidi S."/>
            <person name="Mattison C."/>
            <person name="Monteros M."/>
            <person name="Pisani C."/>
            <person name="Plott C."/>
            <person name="Rajasekar S."/>
            <person name="Rhein H.S."/>
            <person name="Rohla C."/>
            <person name="Song M."/>
            <person name="Hilaire R.S."/>
            <person name="Shu S."/>
            <person name="Wells L."/>
            <person name="Wang X."/>
            <person name="Webber J."/>
            <person name="Heerema R.J."/>
            <person name="Klein P."/>
            <person name="Conner P."/>
            <person name="Grauke L."/>
            <person name="Grimwood J."/>
            <person name="Schmutz J."/>
            <person name="Randall J.J."/>
        </authorList>
    </citation>
    <scope>NUCLEOTIDE SEQUENCE</scope>
    <source>
        <tissue evidence="10">Leaf</tissue>
    </source>
</reference>
<dbReference type="GO" id="GO:0020037">
    <property type="term" value="F:heme binding"/>
    <property type="evidence" value="ECO:0007669"/>
    <property type="project" value="InterPro"/>
</dbReference>